<dbReference type="EMBL" id="JANJYJ010000833">
    <property type="protein sequence ID" value="KAK3170521.1"/>
    <property type="molecule type" value="Genomic_DNA"/>
</dbReference>
<evidence type="ECO:0000313" key="2">
    <source>
        <dbReference type="Proteomes" id="UP001281410"/>
    </source>
</evidence>
<reference evidence="1" key="1">
    <citation type="journal article" date="2023" name="Plant J.">
        <title>Genome sequences and population genomics provide insights into the demographic history, inbreeding, and mutation load of two 'living fossil' tree species of Dipteronia.</title>
        <authorList>
            <person name="Feng Y."/>
            <person name="Comes H.P."/>
            <person name="Chen J."/>
            <person name="Zhu S."/>
            <person name="Lu R."/>
            <person name="Zhang X."/>
            <person name="Li P."/>
            <person name="Qiu J."/>
            <person name="Olsen K.M."/>
            <person name="Qiu Y."/>
        </authorList>
    </citation>
    <scope>NUCLEOTIDE SEQUENCE</scope>
    <source>
        <strain evidence="1">NBL</strain>
    </source>
</reference>
<keyword evidence="2" id="KW-1185">Reference proteome</keyword>
<feature type="non-terminal residue" evidence="1">
    <location>
        <position position="1"/>
    </location>
</feature>
<proteinExistence type="predicted"/>
<organism evidence="1 2">
    <name type="scientific">Dipteronia sinensis</name>
    <dbReference type="NCBI Taxonomy" id="43782"/>
    <lineage>
        <taxon>Eukaryota</taxon>
        <taxon>Viridiplantae</taxon>
        <taxon>Streptophyta</taxon>
        <taxon>Embryophyta</taxon>
        <taxon>Tracheophyta</taxon>
        <taxon>Spermatophyta</taxon>
        <taxon>Magnoliopsida</taxon>
        <taxon>eudicotyledons</taxon>
        <taxon>Gunneridae</taxon>
        <taxon>Pentapetalae</taxon>
        <taxon>rosids</taxon>
        <taxon>malvids</taxon>
        <taxon>Sapindales</taxon>
        <taxon>Sapindaceae</taxon>
        <taxon>Hippocastanoideae</taxon>
        <taxon>Acereae</taxon>
        <taxon>Dipteronia</taxon>
    </lineage>
</organism>
<comment type="caution">
    <text evidence="1">The sequence shown here is derived from an EMBL/GenBank/DDBJ whole genome shotgun (WGS) entry which is preliminary data.</text>
</comment>
<sequence>DCMYDHKPFLRSINLEVLNITIPDLAIRVNHPVLNSCLSNESTLLENTPYYSQIETGSLAWHATTLRFCPPTIRLFAGACQSVMNHKVLKWETALELNVARQQSRRN</sequence>
<name>A0AAD9Z337_9ROSI</name>
<gene>
    <name evidence="1" type="ORF">Dsin_033101</name>
</gene>
<dbReference type="AlphaFoldDB" id="A0AAD9Z337"/>
<dbReference type="Proteomes" id="UP001281410">
    <property type="component" value="Unassembled WGS sequence"/>
</dbReference>
<evidence type="ECO:0000313" key="1">
    <source>
        <dbReference type="EMBL" id="KAK3170521.1"/>
    </source>
</evidence>
<accession>A0AAD9Z337</accession>
<protein>
    <submittedName>
        <fullName evidence="1">Uncharacterized protein</fullName>
    </submittedName>
</protein>